<keyword evidence="5" id="KW-1185">Reference proteome</keyword>
<dbReference type="RefSeq" id="WP_077131108.1">
    <property type="nucleotide sequence ID" value="NZ_CP014263.1"/>
</dbReference>
<evidence type="ECO:0000313" key="4">
    <source>
        <dbReference type="EMBL" id="AQG79673.1"/>
    </source>
</evidence>
<protein>
    <recommendedName>
        <fullName evidence="6">Sialate O-acetylesterase domain-containing protein</fullName>
    </recommendedName>
</protein>
<evidence type="ECO:0000256" key="1">
    <source>
        <dbReference type="ARBA" id="ARBA00022801"/>
    </source>
</evidence>
<dbReference type="AlphaFoldDB" id="A0A1P9WWD2"/>
<evidence type="ECO:0000259" key="2">
    <source>
        <dbReference type="Pfam" id="PF03629"/>
    </source>
</evidence>
<proteinExistence type="predicted"/>
<dbReference type="Gene3D" id="3.40.50.1110">
    <property type="entry name" value="SGNH hydrolase"/>
    <property type="match status" value="1"/>
</dbReference>
<organism evidence="4 5">
    <name type="scientific">Spirosoma montaniterrae</name>
    <dbReference type="NCBI Taxonomy" id="1178516"/>
    <lineage>
        <taxon>Bacteria</taxon>
        <taxon>Pseudomonadati</taxon>
        <taxon>Bacteroidota</taxon>
        <taxon>Cytophagia</taxon>
        <taxon>Cytophagales</taxon>
        <taxon>Cytophagaceae</taxon>
        <taxon>Spirosoma</taxon>
    </lineage>
</organism>
<dbReference type="KEGG" id="smon:AWR27_10235"/>
<dbReference type="InterPro" id="IPR026444">
    <property type="entry name" value="Secre_tail"/>
</dbReference>
<evidence type="ECO:0000313" key="5">
    <source>
        <dbReference type="Proteomes" id="UP000187941"/>
    </source>
</evidence>
<dbReference type="EMBL" id="CP014263">
    <property type="protein sequence ID" value="AQG79673.1"/>
    <property type="molecule type" value="Genomic_DNA"/>
</dbReference>
<dbReference type="Gene3D" id="2.60.40.10">
    <property type="entry name" value="Immunoglobulins"/>
    <property type="match status" value="1"/>
</dbReference>
<evidence type="ECO:0000259" key="3">
    <source>
        <dbReference type="Pfam" id="PF18962"/>
    </source>
</evidence>
<name>A0A1P9WWD2_9BACT</name>
<gene>
    <name evidence="4" type="ORF">AWR27_10235</name>
</gene>
<dbReference type="InterPro" id="IPR036514">
    <property type="entry name" value="SGNH_hydro_sf"/>
</dbReference>
<dbReference type="NCBIfam" id="TIGR04183">
    <property type="entry name" value="Por_Secre_tail"/>
    <property type="match status" value="1"/>
</dbReference>
<dbReference type="InterPro" id="IPR013783">
    <property type="entry name" value="Ig-like_fold"/>
</dbReference>
<dbReference type="Pfam" id="PF18962">
    <property type="entry name" value="Por_Secre_tail"/>
    <property type="match status" value="1"/>
</dbReference>
<feature type="domain" description="Secretion system C-terminal sorting" evidence="3">
    <location>
        <begin position="593"/>
        <end position="667"/>
    </location>
</feature>
<dbReference type="Proteomes" id="UP000187941">
    <property type="component" value="Chromosome"/>
</dbReference>
<dbReference type="OrthoDB" id="926075at2"/>
<dbReference type="InterPro" id="IPR005181">
    <property type="entry name" value="SASA"/>
</dbReference>
<dbReference type="Pfam" id="PF03629">
    <property type="entry name" value="SASA"/>
    <property type="match status" value="1"/>
</dbReference>
<evidence type="ECO:0008006" key="6">
    <source>
        <dbReference type="Google" id="ProtNLM"/>
    </source>
</evidence>
<accession>A0A1P9WWD2</accession>
<feature type="domain" description="Sialate O-acetylesterase" evidence="2">
    <location>
        <begin position="127"/>
        <end position="343"/>
    </location>
</feature>
<dbReference type="STRING" id="1178516.AWR27_10235"/>
<sequence length="668" mass="74696">MERFYGCLILFFCYFEAVGQISFNQLPRDLQLYPRNDSGQAPVVIAGQATAPGLVRVGVQVFREGVLTATVSQTLTPTGTSQATTEKPFSLSTVIKAEPAEYEFKVWAYTTTDSTLVVQRQRVVCGDVYIIHGQSNALALPGLDDYYSWTFDDKYLRNVMYPFGASNPEAEMRWYPAKQPFASVGGLGLSLQRYILQTYGIPTVVLNGAMGGTGIAALSARNPLNPADATTIYGQLLLRAQWAGIAKHAKAIIWKQGEAEAGDKPEGYDTKFTTLYNQFRQDYGNARMYVGQINILNVPVDGAAALRDFQRRTKYLYPNVETIATVGTPGYDGVHYDPLAHQRMAYEQFRLIARDIYGSTDTEQINSPDIRKVFYNARKDSITIEYEPQMQMVWVNDTTFYNFNDGSIRAKRFLKDVFYLDGQADWVSGGMVRQNRVLLGLKQPATATKLRYLPAYFSDIRYDYYNGPTLRNTRGMRAFSFDNVPIADAIATVTTLVARPLSEKQIQLTWTASAGAQTQLLERADSTATNFRLIANLNGTANSFSDTNIPNMFGTYFYRLRSFSNVSESVYSNVVTARPLVLGIEPVAPLVRLYPNPLAPDRVLYIEADKAMFTSLVVRDLMGRAVKSWQGTAQRKLTIPLPDLEAGLYMADLQTDDGQTLHQKVLVR</sequence>
<reference evidence="4 5" key="1">
    <citation type="submission" date="2016-01" db="EMBL/GenBank/DDBJ databases">
        <authorList>
            <person name="Oliw E.H."/>
        </authorList>
    </citation>
    <scope>NUCLEOTIDE SEQUENCE [LARGE SCALE GENOMIC DNA]</scope>
    <source>
        <strain evidence="4 5">DY10</strain>
    </source>
</reference>
<dbReference type="GO" id="GO:0016788">
    <property type="term" value="F:hydrolase activity, acting on ester bonds"/>
    <property type="evidence" value="ECO:0007669"/>
    <property type="project" value="UniProtKB-ARBA"/>
</dbReference>
<dbReference type="SUPFAM" id="SSF52266">
    <property type="entry name" value="SGNH hydrolase"/>
    <property type="match status" value="1"/>
</dbReference>
<keyword evidence="1" id="KW-0378">Hydrolase</keyword>